<gene>
    <name evidence="1" type="ORF">S01H4_64832</name>
</gene>
<sequence length="45" mass="5353">PVRLYMIQPITLSVNITDDLRRKLNKKRIFYIIELVITRHVGTTN</sequence>
<reference evidence="1" key="1">
    <citation type="journal article" date="2014" name="Front. Microbiol.">
        <title>High frequency of phylogenetically diverse reductive dehalogenase-homologous genes in deep subseafloor sedimentary metagenomes.</title>
        <authorList>
            <person name="Kawai M."/>
            <person name="Futagami T."/>
            <person name="Toyoda A."/>
            <person name="Takaki Y."/>
            <person name="Nishi S."/>
            <person name="Hori S."/>
            <person name="Arai W."/>
            <person name="Tsubouchi T."/>
            <person name="Morono Y."/>
            <person name="Uchiyama I."/>
            <person name="Ito T."/>
            <person name="Fujiyama A."/>
            <person name="Inagaki F."/>
            <person name="Takami H."/>
        </authorList>
    </citation>
    <scope>NUCLEOTIDE SEQUENCE</scope>
    <source>
        <strain evidence="1">Expedition CK06-06</strain>
    </source>
</reference>
<dbReference type="EMBL" id="BART01039452">
    <property type="protein sequence ID" value="GAH14083.1"/>
    <property type="molecule type" value="Genomic_DNA"/>
</dbReference>
<proteinExistence type="predicted"/>
<organism evidence="1">
    <name type="scientific">marine sediment metagenome</name>
    <dbReference type="NCBI Taxonomy" id="412755"/>
    <lineage>
        <taxon>unclassified sequences</taxon>
        <taxon>metagenomes</taxon>
        <taxon>ecological metagenomes</taxon>
    </lineage>
</organism>
<evidence type="ECO:0000313" key="1">
    <source>
        <dbReference type="EMBL" id="GAH14083.1"/>
    </source>
</evidence>
<accession>X1EZV0</accession>
<feature type="non-terminal residue" evidence="1">
    <location>
        <position position="1"/>
    </location>
</feature>
<protein>
    <submittedName>
        <fullName evidence="1">Uncharacterized protein</fullName>
    </submittedName>
</protein>
<comment type="caution">
    <text evidence="1">The sequence shown here is derived from an EMBL/GenBank/DDBJ whole genome shotgun (WGS) entry which is preliminary data.</text>
</comment>
<name>X1EZV0_9ZZZZ</name>
<dbReference type="AlphaFoldDB" id="X1EZV0"/>